<evidence type="ECO:0000313" key="5">
    <source>
        <dbReference type="Proteomes" id="UP000580250"/>
    </source>
</evidence>
<reference evidence="4 5" key="1">
    <citation type="submission" date="2020-08" db="EMBL/GenBank/DDBJ databases">
        <authorList>
            <person name="Koutsovoulos G."/>
            <person name="Danchin GJ E."/>
        </authorList>
    </citation>
    <scope>NUCLEOTIDE SEQUENCE [LARGE SCALE GENOMIC DNA]</scope>
</reference>
<proteinExistence type="predicted"/>
<dbReference type="InterPro" id="IPR036915">
    <property type="entry name" value="Cyclin-like_sf"/>
</dbReference>
<dbReference type="SUPFAM" id="SSF52058">
    <property type="entry name" value="L domain-like"/>
    <property type="match status" value="1"/>
</dbReference>
<dbReference type="CDD" id="cd20534">
    <property type="entry name" value="CYCLIN_CCNM_CCNQ_rpt1"/>
    <property type="match status" value="1"/>
</dbReference>
<feature type="domain" description="Cyclin N-terminal" evidence="3">
    <location>
        <begin position="465"/>
        <end position="582"/>
    </location>
</feature>
<gene>
    <name evidence="4" type="ORF">MENT_LOCUS29663</name>
</gene>
<dbReference type="InterPro" id="IPR001611">
    <property type="entry name" value="Leu-rich_rpt"/>
</dbReference>
<comment type="caution">
    <text evidence="4">The sequence shown here is derived from an EMBL/GenBank/DDBJ whole genome shotgun (WGS) entry which is preliminary data.</text>
</comment>
<evidence type="ECO:0000256" key="2">
    <source>
        <dbReference type="ARBA" id="ARBA00022737"/>
    </source>
</evidence>
<evidence type="ECO:0000259" key="3">
    <source>
        <dbReference type="Pfam" id="PF00134"/>
    </source>
</evidence>
<name>A0A6V7VS35_MELEN</name>
<dbReference type="InterPro" id="IPR006671">
    <property type="entry name" value="Cyclin_N"/>
</dbReference>
<dbReference type="EMBL" id="CAJEWN010000304">
    <property type="protein sequence ID" value="CAD2177770.1"/>
    <property type="molecule type" value="Genomic_DNA"/>
</dbReference>
<evidence type="ECO:0000256" key="1">
    <source>
        <dbReference type="ARBA" id="ARBA00022614"/>
    </source>
</evidence>
<dbReference type="PANTHER" id="PTHR15454">
    <property type="entry name" value="NISCHARIN RELATED"/>
    <property type="match status" value="1"/>
</dbReference>
<keyword evidence="1" id="KW-0433">Leucine-rich repeat</keyword>
<dbReference type="InterPro" id="IPR048055">
    <property type="entry name" value="Cyclin-Q_first_cyclin_box"/>
</dbReference>
<evidence type="ECO:0000313" key="4">
    <source>
        <dbReference type="EMBL" id="CAD2177770.1"/>
    </source>
</evidence>
<protein>
    <recommendedName>
        <fullName evidence="3">Cyclin N-terminal domain-containing protein</fullName>
    </recommendedName>
</protein>
<dbReference type="Gene3D" id="3.80.10.10">
    <property type="entry name" value="Ribonuclease Inhibitor"/>
    <property type="match status" value="2"/>
</dbReference>
<dbReference type="PANTHER" id="PTHR15454:SF73">
    <property type="entry name" value="DYNEIN AXONEMAL LIGHT CHAIN 1"/>
    <property type="match status" value="1"/>
</dbReference>
<dbReference type="Gene3D" id="1.10.472.10">
    <property type="entry name" value="Cyclin-like"/>
    <property type="match status" value="1"/>
</dbReference>
<dbReference type="SUPFAM" id="SSF47954">
    <property type="entry name" value="Cyclin-like"/>
    <property type="match status" value="1"/>
</dbReference>
<dbReference type="Pfam" id="PF00134">
    <property type="entry name" value="Cyclin_N"/>
    <property type="match status" value="1"/>
</dbReference>
<dbReference type="PROSITE" id="PS51450">
    <property type="entry name" value="LRR"/>
    <property type="match status" value="2"/>
</dbReference>
<accession>A0A6V7VS35</accession>
<organism evidence="4 5">
    <name type="scientific">Meloidogyne enterolobii</name>
    <name type="common">Root-knot nematode worm</name>
    <name type="synonym">Meloidogyne mayaguensis</name>
    <dbReference type="NCBI Taxonomy" id="390850"/>
    <lineage>
        <taxon>Eukaryota</taxon>
        <taxon>Metazoa</taxon>
        <taxon>Ecdysozoa</taxon>
        <taxon>Nematoda</taxon>
        <taxon>Chromadorea</taxon>
        <taxon>Rhabditida</taxon>
        <taxon>Tylenchina</taxon>
        <taxon>Tylenchomorpha</taxon>
        <taxon>Tylenchoidea</taxon>
        <taxon>Meloidogynidae</taxon>
        <taxon>Meloidogyninae</taxon>
        <taxon>Meloidogyne</taxon>
    </lineage>
</organism>
<sequence>MENNTLKLSTSGSFVREKDLEFGTDLFDEVNEKYASNSKMDEIKIQDSSKAKLFEFVKMDKIYSKQKQIFKLKCIVLSFSKVSHLNSNKLGQLKFNFCTELDLCSTLIGKWTDLINILLAFPALKILNLDCNRIEPLEDCTTKEIENIDNNLDVFKGITQLSLNECNLTCQTLNKLPRLFIFLEELYLAKNNLDDFNFDVENLKNLRLLDLQGNPFKEFEKLKSLFNLPNLQTLNISSCQLENIYFGDGVFNGFTNLNTLILCDNPINKWESIDQLGRLPSLEKLNLKGTLLFGSRGVESREIVIAKLPKIIYLDKCDISTSLRKSAEKLFISRFSLPPICQEHKSTLERLKATYGLSNEPEKDGKPPPISQYSGIQTRRLFLSFEEKSTMRSLSLSLPLHKVVGLGARLFGFEPDQLKGVEIQRSDPNFPSELIARTKDNLLRQFALEDGDTIRFNFFVSMETGSTTARRDVFTFLIDLGIRLKAESLTIGYSSIYCHRVLTQKDFPTGHICPYVSTACMLVAGKVTSDTKINTRDAMNISYSIIHPDAPPLDIGELSYSLKEGLIELELVVLRCLRFRLNFEHPHQDVILIIRLLRIGIQIYFFDNETTLKELLLCFYRICTFIQRLFLTIDREHLLLLLVISLAFSSLNLNIEDIEWAPVFMQKYDERRMYKIKKKILEQIYEIKNLL</sequence>
<keyword evidence="2" id="KW-0677">Repeat</keyword>
<dbReference type="Proteomes" id="UP000580250">
    <property type="component" value="Unassembled WGS sequence"/>
</dbReference>
<dbReference type="GO" id="GO:0005737">
    <property type="term" value="C:cytoplasm"/>
    <property type="evidence" value="ECO:0007669"/>
    <property type="project" value="TreeGrafter"/>
</dbReference>
<dbReference type="InterPro" id="IPR032675">
    <property type="entry name" value="LRR_dom_sf"/>
</dbReference>
<dbReference type="AlphaFoldDB" id="A0A6V7VS35"/>
<dbReference type="OrthoDB" id="5273213at2759"/>